<dbReference type="Gene3D" id="6.10.140.2220">
    <property type="match status" value="1"/>
</dbReference>
<evidence type="ECO:0000256" key="3">
    <source>
        <dbReference type="ARBA" id="ARBA00022833"/>
    </source>
</evidence>
<dbReference type="Proteomes" id="UP000247498">
    <property type="component" value="Unassembled WGS sequence"/>
</dbReference>
<dbReference type="EMBL" id="BDRX01000277">
    <property type="protein sequence ID" value="GBG00645.1"/>
    <property type="molecule type" value="Genomic_DNA"/>
</dbReference>
<keyword evidence="2 4" id="KW-0863">Zinc-finger</keyword>
<accession>A0A2V0PLK7</accession>
<dbReference type="InterPro" id="IPR002893">
    <property type="entry name" value="Znf_MYND"/>
</dbReference>
<evidence type="ECO:0000259" key="6">
    <source>
        <dbReference type="PROSITE" id="PS50865"/>
    </source>
</evidence>
<dbReference type="PANTHER" id="PTHR37612">
    <property type="entry name" value="FIBROIN HEAVY CHAIN FIB-H LIKE PROTEIN"/>
    <property type="match status" value="1"/>
</dbReference>
<comment type="caution">
    <text evidence="7">The sequence shown here is derived from an EMBL/GenBank/DDBJ whole genome shotgun (WGS) entry which is preliminary data.</text>
</comment>
<gene>
    <name evidence="7" type="ORF">Rsub_13430</name>
</gene>
<evidence type="ECO:0000256" key="1">
    <source>
        <dbReference type="ARBA" id="ARBA00022723"/>
    </source>
</evidence>
<protein>
    <recommendedName>
        <fullName evidence="6">MYND-type domain-containing protein</fullName>
    </recommendedName>
</protein>
<dbReference type="OrthoDB" id="537460at2759"/>
<keyword evidence="3" id="KW-0862">Zinc</keyword>
<dbReference type="Pfam" id="PF01753">
    <property type="entry name" value="zf-MYND"/>
    <property type="match status" value="1"/>
</dbReference>
<dbReference type="InterPro" id="IPR052258">
    <property type="entry name" value="Diverse_Func_Domain-Protein"/>
</dbReference>
<dbReference type="SUPFAM" id="SSF144232">
    <property type="entry name" value="HIT/MYND zinc finger-like"/>
    <property type="match status" value="1"/>
</dbReference>
<feature type="region of interest" description="Disordered" evidence="5">
    <location>
        <begin position="546"/>
        <end position="569"/>
    </location>
</feature>
<dbReference type="STRING" id="307507.A0A2V0PLK7"/>
<keyword evidence="8" id="KW-1185">Reference proteome</keyword>
<proteinExistence type="predicted"/>
<name>A0A2V0PLK7_9CHLO</name>
<dbReference type="AlphaFoldDB" id="A0A2V0PLK7"/>
<evidence type="ECO:0000256" key="5">
    <source>
        <dbReference type="SAM" id="MobiDB-lite"/>
    </source>
</evidence>
<evidence type="ECO:0000256" key="2">
    <source>
        <dbReference type="ARBA" id="ARBA00022771"/>
    </source>
</evidence>
<dbReference type="PROSITE" id="PS50865">
    <property type="entry name" value="ZF_MYND_2"/>
    <property type="match status" value="1"/>
</dbReference>
<keyword evidence="1" id="KW-0479">Metal-binding</keyword>
<feature type="domain" description="MYND-type" evidence="6">
    <location>
        <begin position="621"/>
        <end position="661"/>
    </location>
</feature>
<evidence type="ECO:0000313" key="7">
    <source>
        <dbReference type="EMBL" id="GBG00645.1"/>
    </source>
</evidence>
<evidence type="ECO:0000313" key="8">
    <source>
        <dbReference type="Proteomes" id="UP000247498"/>
    </source>
</evidence>
<feature type="compositionally biased region" description="Low complexity" evidence="5">
    <location>
        <begin position="555"/>
        <end position="569"/>
    </location>
</feature>
<organism evidence="7 8">
    <name type="scientific">Raphidocelis subcapitata</name>
    <dbReference type="NCBI Taxonomy" id="307507"/>
    <lineage>
        <taxon>Eukaryota</taxon>
        <taxon>Viridiplantae</taxon>
        <taxon>Chlorophyta</taxon>
        <taxon>core chlorophytes</taxon>
        <taxon>Chlorophyceae</taxon>
        <taxon>CS clade</taxon>
        <taxon>Sphaeropleales</taxon>
        <taxon>Selenastraceae</taxon>
        <taxon>Raphidocelis</taxon>
    </lineage>
</organism>
<dbReference type="InParanoid" id="A0A2V0PLK7"/>
<dbReference type="PROSITE" id="PS01360">
    <property type="entry name" value="ZF_MYND_1"/>
    <property type="match status" value="1"/>
</dbReference>
<reference evidence="7 8" key="1">
    <citation type="journal article" date="2018" name="Sci. Rep.">
        <title>Raphidocelis subcapitata (=Pseudokirchneriella subcapitata) provides an insight into genome evolution and environmental adaptations in the Sphaeropleales.</title>
        <authorList>
            <person name="Suzuki S."/>
            <person name="Yamaguchi H."/>
            <person name="Nakajima N."/>
            <person name="Kawachi M."/>
        </authorList>
    </citation>
    <scope>NUCLEOTIDE SEQUENCE [LARGE SCALE GENOMIC DNA]</scope>
    <source>
        <strain evidence="7 8">NIES-35</strain>
    </source>
</reference>
<sequence length="673" mass="67161">MADTAAAAPAAARERLAADLRELGAALSREAQPGLASEVQELISSWDLRSRELLDAADGAEGGDMDGAAAAELLHPLLSGAFAAAHPGLFTLTAQAISSAASDFFLGPVAAGLLDLFLGEQLSWHIRRAAAELLVTLLDLQDCAAWLLAAPSAASAVDALIAAAKREGEPQQNSAFAVLAGLAAADAATAERAASPEAALLPVAVERIRSLAAHPPPGSLGRSDFGPLHLLRALESAASGAVSTHARAAPGLAGAVADLLVALGFEDAASCCISRVAYRKVGRDALFNVPRVASELAAALRRAHADGEDPPLTQCRTAFLLIRLLQHSEGRRVAVALVRAAAAEGSRGSLLGALTCLIAAGVDDASAPVSLRRNMCLGGACVLETMFRAATSVEQLRVLQQAPRLAAACVRALHYWLTEASDEEAAAVPYLVVVLAVLAGFDVVQLERWGTQPPAATADTAAARAALRGAPGIEGTLRRFLGQRPASEDGLMTHESARWAAKWLLRLPEVNAAAAAAPKPAAAEVAAAVAAAAAAAAATAAAAERAFAQQPQPGPGSSSSGADGSCSSGSGAGGASGSGAGSAIGSGAGVASGSGAGAGSGSGACGASGSGAEAAVRPRACGECGKSGAGAPLLRCVGCKAQHYCGEACAMANWKLHRAACKAARRAAATQRS</sequence>
<evidence type="ECO:0000256" key="4">
    <source>
        <dbReference type="PROSITE-ProRule" id="PRU00134"/>
    </source>
</evidence>
<dbReference type="PANTHER" id="PTHR37612:SF20">
    <property type="entry name" value="PER-HEXAMER REPEAT PROTEIN 5-RELATED"/>
    <property type="match status" value="1"/>
</dbReference>
<dbReference type="GO" id="GO:0008270">
    <property type="term" value="F:zinc ion binding"/>
    <property type="evidence" value="ECO:0007669"/>
    <property type="project" value="UniProtKB-KW"/>
</dbReference>